<dbReference type="EMBL" id="MSFL01000026">
    <property type="protein sequence ID" value="PWY72279.1"/>
    <property type="molecule type" value="Genomic_DNA"/>
</dbReference>
<dbReference type="CDD" id="cd18580">
    <property type="entry name" value="ABC_6TM_ABCC_D2"/>
    <property type="match status" value="1"/>
</dbReference>
<dbReference type="GeneID" id="37062714"/>
<keyword evidence="6" id="KW-0547">Nucleotide-binding</keyword>
<evidence type="ECO:0000256" key="4">
    <source>
        <dbReference type="ARBA" id="ARBA00022475"/>
    </source>
</evidence>
<keyword evidence="8 11" id="KW-1133">Transmembrane helix</keyword>
<evidence type="ECO:0000256" key="6">
    <source>
        <dbReference type="ARBA" id="ARBA00022741"/>
    </source>
</evidence>
<dbReference type="GO" id="GO:0005886">
    <property type="term" value="C:plasma membrane"/>
    <property type="evidence" value="ECO:0007669"/>
    <property type="project" value="UniProtKB-SubCell"/>
</dbReference>
<dbReference type="STRING" id="1448321.A0A317VFR2"/>
<dbReference type="Pfam" id="PF24357">
    <property type="entry name" value="TMD0_ABC"/>
    <property type="match status" value="1"/>
</dbReference>
<keyword evidence="3" id="KW-0813">Transport</keyword>
<keyword evidence="4" id="KW-1003">Cell membrane</keyword>
<keyword evidence="5 11" id="KW-0812">Transmembrane</keyword>
<dbReference type="InterPro" id="IPR011527">
    <property type="entry name" value="ABC1_TM_dom"/>
</dbReference>
<dbReference type="Pfam" id="PF00664">
    <property type="entry name" value="ABC_membrane"/>
    <property type="match status" value="1"/>
</dbReference>
<reference evidence="14 15" key="1">
    <citation type="submission" date="2016-12" db="EMBL/GenBank/DDBJ databases">
        <title>The genomes of Aspergillus section Nigri reveals drivers in fungal speciation.</title>
        <authorList>
            <consortium name="DOE Joint Genome Institute"/>
            <person name="Vesth T.C."/>
            <person name="Nybo J."/>
            <person name="Theobald S."/>
            <person name="Brandl J."/>
            <person name="Frisvad J.C."/>
            <person name="Nielsen K.F."/>
            <person name="Lyhne E.K."/>
            <person name="Kogle M.E."/>
            <person name="Kuo A."/>
            <person name="Riley R."/>
            <person name="Clum A."/>
            <person name="Nolan M."/>
            <person name="Lipzen A."/>
            <person name="Salamov A."/>
            <person name="Henrissat B."/>
            <person name="Wiebenga A."/>
            <person name="De Vries R.P."/>
            <person name="Grigoriev I.V."/>
            <person name="Mortensen U.H."/>
            <person name="Andersen M.R."/>
            <person name="Baker S.E."/>
        </authorList>
    </citation>
    <scope>NUCLEOTIDE SEQUENCE [LARGE SCALE GENOMIC DNA]</scope>
    <source>
        <strain evidence="14 15">CBS 117.55</strain>
    </source>
</reference>
<name>A0A317VFR2_9EURO</name>
<dbReference type="CDD" id="cd18579">
    <property type="entry name" value="ABC_6TM_ABCC_D1"/>
    <property type="match status" value="1"/>
</dbReference>
<evidence type="ECO:0000256" key="11">
    <source>
        <dbReference type="SAM" id="Phobius"/>
    </source>
</evidence>
<feature type="transmembrane region" description="Helical" evidence="11">
    <location>
        <begin position="159"/>
        <end position="175"/>
    </location>
</feature>
<dbReference type="InterPro" id="IPR050173">
    <property type="entry name" value="ABC_transporter_C-like"/>
</dbReference>
<evidence type="ECO:0000256" key="3">
    <source>
        <dbReference type="ARBA" id="ARBA00022448"/>
    </source>
</evidence>
<keyword evidence="7" id="KW-0067">ATP-binding</keyword>
<feature type="domain" description="ABC transporter" evidence="12">
    <location>
        <begin position="1207"/>
        <end position="1443"/>
    </location>
</feature>
<evidence type="ECO:0000313" key="15">
    <source>
        <dbReference type="Proteomes" id="UP000247233"/>
    </source>
</evidence>
<dbReference type="Gene3D" id="3.40.50.300">
    <property type="entry name" value="P-loop containing nucleotide triphosphate hydrolases"/>
    <property type="match status" value="2"/>
</dbReference>
<dbReference type="InterPro" id="IPR003439">
    <property type="entry name" value="ABC_transporter-like_ATP-bd"/>
</dbReference>
<dbReference type="GO" id="GO:0005524">
    <property type="term" value="F:ATP binding"/>
    <property type="evidence" value="ECO:0007669"/>
    <property type="project" value="UniProtKB-KW"/>
</dbReference>
<evidence type="ECO:0000256" key="10">
    <source>
        <dbReference type="ARBA" id="ARBA00023180"/>
    </source>
</evidence>
<comment type="subcellular location">
    <subcellularLocation>
        <location evidence="1">Cell membrane</location>
        <topology evidence="1">Multi-pass membrane protein</topology>
    </subcellularLocation>
</comment>
<dbReference type="GO" id="GO:0140359">
    <property type="term" value="F:ABC-type transporter activity"/>
    <property type="evidence" value="ECO:0007669"/>
    <property type="project" value="InterPro"/>
</dbReference>
<dbReference type="OrthoDB" id="6500128at2759"/>
<dbReference type="InterPro" id="IPR027417">
    <property type="entry name" value="P-loop_NTPase"/>
</dbReference>
<feature type="domain" description="ABC transmembrane type-1" evidence="13">
    <location>
        <begin position="889"/>
        <end position="1169"/>
    </location>
</feature>
<dbReference type="PANTHER" id="PTHR24223">
    <property type="entry name" value="ATP-BINDING CASSETTE SUB-FAMILY C"/>
    <property type="match status" value="1"/>
</dbReference>
<evidence type="ECO:0000313" key="14">
    <source>
        <dbReference type="EMBL" id="PWY72279.1"/>
    </source>
</evidence>
<dbReference type="Gene3D" id="1.20.1560.10">
    <property type="entry name" value="ABC transporter type 1, transmembrane domain"/>
    <property type="match status" value="2"/>
</dbReference>
<proteinExistence type="inferred from homology"/>
<accession>A0A317VFR2</accession>
<feature type="transmembrane region" description="Helical" evidence="11">
    <location>
        <begin position="887"/>
        <end position="912"/>
    </location>
</feature>
<feature type="domain" description="ABC transmembrane type-1" evidence="13">
    <location>
        <begin position="274"/>
        <end position="551"/>
    </location>
</feature>
<dbReference type="PROSITE" id="PS50893">
    <property type="entry name" value="ABC_TRANSPORTER_2"/>
    <property type="match status" value="2"/>
</dbReference>
<dbReference type="PROSITE" id="PS50929">
    <property type="entry name" value="ABC_TM1F"/>
    <property type="match status" value="2"/>
</dbReference>
<evidence type="ECO:0000256" key="9">
    <source>
        <dbReference type="ARBA" id="ARBA00023136"/>
    </source>
</evidence>
<keyword evidence="9 11" id="KW-0472">Membrane</keyword>
<sequence>MASSVCLNSDNQFGPRVDPDCRPFDFTLLFEDAFFAVLPAALLILLLPARLQLLRRAPVKVTTYRLAICKSICVGTLFVLQVVYAVNRLKTAALHTKLATTSDVLSIIATAAAACLSFVEDQHSIEPSDLLVVYFSALTLLDIPRLRSLWLIPDTDICRGLWTAIYILTVVALFLESMKKLKILRSLYQDVTKEQVIGFWGRSFFIWVTPLFRAGFSDILSVEDLPETDKALQGDIARQRLENAWVDCKPSRRLLKAVFHAYLWPVLSAVVPRLALSGFTFCQPFLIASTIGYFEDGSTDDIRKYGRALVGAYLLVYLGIAISTAVYWRQAYRLITTVRAGLISMIYQQTTRLTSNDVKDTAALTLMGTDVERICTSFRLLHETWASVIEVAIALYLLERQIFLVCLVPAGITVACILGTRPISSRTGPAQKAWVGKVQTRIAATSAMLGDMKAVQMLGLTDVLFGLITKLRQAELATSSHFRRLFISMVVISNIPLDFAPYATFAVYAIISVVRNDQSLLASRAFTSLSLISLLTSPLVTFIRAVPQLVQCSGSFERIEAYLEKKPAVVDDLTPSSVASTDLSPREGLELTRFAAVPQASTLVSFNGVDIAWSPDSDTVLRDLHLDIGRGITMLIGPVGSGKSALIESILGETVIRNGTRRAGLSNVAYCSQKPWIVNNTIQHNITGGTRFDMKWYRFCVSACGLDDDLASLPAGDMHVAGSDGVSLSGGQKQRVALARAMYSRLPNILLDDVFSGLDSRCIGHIISTLFAPDGHFRKAGTSVILATHTQRLLPYADEIIVLDQGAVVDSGAYRDIISRTPDIAAKCLTLPGSEENVDSDRNTELEKAVATKATHQQNQPSDRDFSRRDGTWDVYKYYARSAGYKMVFGFVASSLVSTFLKNFSTIWIQWWSDSNETDPNGKVGFYLGVYTAFAVLNATGIAMACYLLFMKIINDTAMGLHTDLLASTLNAPMSFFQTTDTGSVTNRFSQDMDLIDMNLPICVMNTFGNGTSTIMKLIIICVVGKYMAATFPILVLAFFIIQSYYLRTSRQVRLLDIEAKSPLYSHFTETMKGISTIRALGWQLAFQTHLQTKLNHSQRPFYMLFCIQQWLALVLNLVVTAMAVILLAIITSMKDKFSAAAIGVALNMVLTFNQEIVRTVQSWTQLETSIGAVSRVQNFMRETPSERNDLMTPLPPVHEWPSDGAITFENITAVHGSPASQTTPILKNISLEIRPREKLAICGPSGSGKTSLIMALLQMIDIQEGRVSIDGRDLATFQPKDIRLRLNIIPQDPFFMPGSVRFNLDPHVRATDETIQSAVEKVGLWRRVGGAEGLDMDLKAEDWSMGERQLLALARALVVGVTCPVLVLDEAMSSVDETTETMMQDIIEREFAHHTVVSVMHRLRYIDRFDRVVVLKNGALVECDSPMALLQQDSELRGLYSSLHTAS</sequence>
<feature type="transmembrane region" description="Helical" evidence="11">
    <location>
        <begin position="1018"/>
        <end position="1042"/>
    </location>
</feature>
<dbReference type="FunFam" id="3.40.50.300:FF:002145">
    <property type="entry name" value="ABC transporter (MsbA subfamily)"/>
    <property type="match status" value="1"/>
</dbReference>
<dbReference type="InterPro" id="IPR044746">
    <property type="entry name" value="ABCC_6TM_D1"/>
</dbReference>
<feature type="transmembrane region" description="Helical" evidence="11">
    <location>
        <begin position="523"/>
        <end position="543"/>
    </location>
</feature>
<dbReference type="InterPro" id="IPR056227">
    <property type="entry name" value="TMD0_ABC"/>
</dbReference>
<comment type="similarity">
    <text evidence="2">Belongs to the ABC transporter superfamily. ABCC family. Conjugate transporter (TC 3.A.1.208) subfamily.</text>
</comment>
<keyword evidence="10" id="KW-0325">Glycoprotein</keyword>
<evidence type="ECO:0000256" key="1">
    <source>
        <dbReference type="ARBA" id="ARBA00004651"/>
    </source>
</evidence>
<protein>
    <submittedName>
        <fullName evidence="14">Putative multidrug resistance-associated protein</fullName>
    </submittedName>
</protein>
<dbReference type="GO" id="GO:0016887">
    <property type="term" value="F:ATP hydrolysis activity"/>
    <property type="evidence" value="ECO:0007669"/>
    <property type="project" value="InterPro"/>
</dbReference>
<feature type="transmembrane region" description="Helical" evidence="11">
    <location>
        <begin position="33"/>
        <end position="51"/>
    </location>
</feature>
<evidence type="ECO:0000259" key="12">
    <source>
        <dbReference type="PROSITE" id="PS50893"/>
    </source>
</evidence>
<dbReference type="SMART" id="SM00382">
    <property type="entry name" value="AAA"/>
    <property type="match status" value="2"/>
</dbReference>
<dbReference type="SUPFAM" id="SSF52540">
    <property type="entry name" value="P-loop containing nucleoside triphosphate hydrolases"/>
    <property type="match status" value="2"/>
</dbReference>
<dbReference type="InterPro" id="IPR044726">
    <property type="entry name" value="ABCC_6TM_D2"/>
</dbReference>
<comment type="caution">
    <text evidence="14">The sequence shown here is derived from an EMBL/GenBank/DDBJ whole genome shotgun (WGS) entry which is preliminary data.</text>
</comment>
<dbReference type="RefSeq" id="XP_025396381.1">
    <property type="nucleotide sequence ID" value="XM_025540477.1"/>
</dbReference>
<evidence type="ECO:0000259" key="13">
    <source>
        <dbReference type="PROSITE" id="PS50929"/>
    </source>
</evidence>
<evidence type="ECO:0000256" key="7">
    <source>
        <dbReference type="ARBA" id="ARBA00022840"/>
    </source>
</evidence>
<dbReference type="FunFam" id="1.20.1560.10:FF:000066">
    <property type="entry name" value="ABC multidrug transporter (Eurofung)"/>
    <property type="match status" value="1"/>
</dbReference>
<dbReference type="InterPro" id="IPR003593">
    <property type="entry name" value="AAA+_ATPase"/>
</dbReference>
<dbReference type="PANTHER" id="PTHR24223:SF404">
    <property type="entry name" value="ABC MULTIDRUG TRANSPORTER (EUROFUNG)-RELATED"/>
    <property type="match status" value="1"/>
</dbReference>
<feature type="domain" description="ABC transporter" evidence="12">
    <location>
        <begin position="606"/>
        <end position="830"/>
    </location>
</feature>
<feature type="transmembrane region" description="Helical" evidence="11">
    <location>
        <begin position="63"/>
        <end position="86"/>
    </location>
</feature>
<organism evidence="14 15">
    <name type="scientific">Aspergillus heteromorphus CBS 117.55</name>
    <dbReference type="NCBI Taxonomy" id="1448321"/>
    <lineage>
        <taxon>Eukaryota</taxon>
        <taxon>Fungi</taxon>
        <taxon>Dikarya</taxon>
        <taxon>Ascomycota</taxon>
        <taxon>Pezizomycotina</taxon>
        <taxon>Eurotiomycetes</taxon>
        <taxon>Eurotiomycetidae</taxon>
        <taxon>Eurotiales</taxon>
        <taxon>Aspergillaceae</taxon>
        <taxon>Aspergillus</taxon>
        <taxon>Aspergillus subgen. Circumdati</taxon>
    </lineage>
</organism>
<feature type="transmembrane region" description="Helical" evidence="11">
    <location>
        <begin position="306"/>
        <end position="328"/>
    </location>
</feature>
<dbReference type="PROSITE" id="PS00211">
    <property type="entry name" value="ABC_TRANSPORTER_1"/>
    <property type="match status" value="1"/>
</dbReference>
<dbReference type="Proteomes" id="UP000247233">
    <property type="component" value="Unassembled WGS sequence"/>
</dbReference>
<feature type="transmembrane region" description="Helical" evidence="11">
    <location>
        <begin position="274"/>
        <end position="294"/>
    </location>
</feature>
<evidence type="ECO:0000256" key="2">
    <source>
        <dbReference type="ARBA" id="ARBA00009726"/>
    </source>
</evidence>
<keyword evidence="15" id="KW-1185">Reference proteome</keyword>
<dbReference type="InterPro" id="IPR017871">
    <property type="entry name" value="ABC_transporter-like_CS"/>
</dbReference>
<dbReference type="SUPFAM" id="SSF90123">
    <property type="entry name" value="ABC transporter transmembrane region"/>
    <property type="match status" value="2"/>
</dbReference>
<gene>
    <name evidence="14" type="ORF">BO70DRAFT_320490</name>
</gene>
<dbReference type="InterPro" id="IPR036640">
    <property type="entry name" value="ABC1_TM_sf"/>
</dbReference>
<dbReference type="FunFam" id="1.20.1560.10:FF:000055">
    <property type="entry name" value="ABC multidrug transporter (Eurofung)"/>
    <property type="match status" value="1"/>
</dbReference>
<feature type="transmembrane region" description="Helical" evidence="11">
    <location>
        <begin position="924"/>
        <end position="950"/>
    </location>
</feature>
<evidence type="ECO:0000256" key="8">
    <source>
        <dbReference type="ARBA" id="ARBA00022989"/>
    </source>
</evidence>
<dbReference type="VEuPathDB" id="FungiDB:BO70DRAFT_320490"/>
<dbReference type="Pfam" id="PF00005">
    <property type="entry name" value="ABC_tran"/>
    <property type="match status" value="2"/>
</dbReference>
<feature type="transmembrane region" description="Helical" evidence="11">
    <location>
        <begin position="485"/>
        <end position="511"/>
    </location>
</feature>
<feature type="transmembrane region" description="Helical" evidence="11">
    <location>
        <begin position="1111"/>
        <end position="1131"/>
    </location>
</feature>
<evidence type="ECO:0000256" key="5">
    <source>
        <dbReference type="ARBA" id="ARBA00022692"/>
    </source>
</evidence>